<dbReference type="InterPro" id="IPR013747">
    <property type="entry name" value="ACP_syn_III_C"/>
</dbReference>
<dbReference type="OrthoDB" id="3659750at2"/>
<organism evidence="4 5">
    <name type="scientific">Streptomyces silvensis</name>
    <dbReference type="NCBI Taxonomy" id="1765722"/>
    <lineage>
        <taxon>Bacteria</taxon>
        <taxon>Bacillati</taxon>
        <taxon>Actinomycetota</taxon>
        <taxon>Actinomycetes</taxon>
        <taxon>Kitasatosporales</taxon>
        <taxon>Streptomycetaceae</taxon>
        <taxon>Streptomyces</taxon>
    </lineage>
</organism>
<dbReference type="GO" id="GO:0044550">
    <property type="term" value="P:secondary metabolite biosynthetic process"/>
    <property type="evidence" value="ECO:0007669"/>
    <property type="project" value="TreeGrafter"/>
</dbReference>
<evidence type="ECO:0000256" key="1">
    <source>
        <dbReference type="ARBA" id="ARBA00022679"/>
    </source>
</evidence>
<dbReference type="Gene3D" id="3.40.47.10">
    <property type="match status" value="2"/>
</dbReference>
<dbReference type="STRING" id="1765722.AT728_12735"/>
<dbReference type="PANTHER" id="PTHR34069:SF2">
    <property type="entry name" value="BETA-KETOACYL-[ACYL-CARRIER-PROTEIN] SYNTHASE III"/>
    <property type="match status" value="1"/>
</dbReference>
<reference evidence="4 5" key="1">
    <citation type="submission" date="2015-12" db="EMBL/GenBank/DDBJ databases">
        <title>Draft genome sequence of Streptomyces silvensis ATCC 53525, a producer of novel hormone antagonists.</title>
        <authorList>
            <person name="Johnston C.W."/>
            <person name="Li Y."/>
            <person name="Magarvey N.A."/>
        </authorList>
    </citation>
    <scope>NUCLEOTIDE SEQUENCE [LARGE SCALE GENOMIC DNA]</scope>
    <source>
        <strain evidence="4 5">ATCC 53525</strain>
    </source>
</reference>
<feature type="domain" description="Beta-ketoacyl-[acyl-carrier-protein] synthase III C-terminal" evidence="3">
    <location>
        <begin position="235"/>
        <end position="318"/>
    </location>
</feature>
<proteinExistence type="predicted"/>
<dbReference type="Proteomes" id="UP000054804">
    <property type="component" value="Unassembled WGS sequence"/>
</dbReference>
<dbReference type="EMBL" id="LOCL01000038">
    <property type="protein sequence ID" value="KUF16618.1"/>
    <property type="molecule type" value="Genomic_DNA"/>
</dbReference>
<evidence type="ECO:0000313" key="4">
    <source>
        <dbReference type="EMBL" id="KUF16618.1"/>
    </source>
</evidence>
<comment type="caution">
    <text evidence="4">The sequence shown here is derived from an EMBL/GenBank/DDBJ whole genome shotgun (WGS) entry which is preliminary data.</text>
</comment>
<dbReference type="Pfam" id="PF08541">
    <property type="entry name" value="ACP_syn_III_C"/>
    <property type="match status" value="1"/>
</dbReference>
<dbReference type="AlphaFoldDB" id="A0A0W7X1K4"/>
<dbReference type="GO" id="GO:0016747">
    <property type="term" value="F:acyltransferase activity, transferring groups other than amino-acyl groups"/>
    <property type="evidence" value="ECO:0007669"/>
    <property type="project" value="UniProtKB-ARBA"/>
</dbReference>
<keyword evidence="1" id="KW-0808">Transferase</keyword>
<dbReference type="InterPro" id="IPR016039">
    <property type="entry name" value="Thiolase-like"/>
</dbReference>
<dbReference type="RefSeq" id="WP_058849434.1">
    <property type="nucleotide sequence ID" value="NZ_LOCL01000038.1"/>
</dbReference>
<name>A0A0W7X1K4_9ACTN</name>
<evidence type="ECO:0000256" key="2">
    <source>
        <dbReference type="ARBA" id="ARBA00023315"/>
    </source>
</evidence>
<dbReference type="SUPFAM" id="SSF53901">
    <property type="entry name" value="Thiolase-like"/>
    <property type="match status" value="1"/>
</dbReference>
<sequence>MATPTALKAVACHQPEGVLRVAGLPGLGGLGDAERESCAQLGIDEVRADDSLSAFDLAARAAQRALADAGLTAADLGAIVLVDARAPETLMTSAATRLQAFLGARRAVTFSVGGLGCVSLTPALLAARGLLAADPGLDHVLVAHGSKPPTPLRYRHPVTVSGDGGAAAIVSRSGPVRILDIVQETNGDYWDLFHVDYRDRPTAEWREECRDIPGYSFRLAVETRNRLRDLYRGLLERNGLRPQDIDCHLSHNLSVGAFRFTEEALDIKIAPSCYDNLRQYGHLGPNDVLLNLRTEQERGGLRDGSRAVLLSASPVAAWSLLLVESGEGSTTPTHYL</sequence>
<gene>
    <name evidence="4" type="ORF">AT728_12735</name>
</gene>
<evidence type="ECO:0000259" key="3">
    <source>
        <dbReference type="Pfam" id="PF08541"/>
    </source>
</evidence>
<keyword evidence="2" id="KW-0012">Acyltransferase</keyword>
<evidence type="ECO:0000313" key="5">
    <source>
        <dbReference type="Proteomes" id="UP000054804"/>
    </source>
</evidence>
<accession>A0A0W7X1K4</accession>
<dbReference type="PANTHER" id="PTHR34069">
    <property type="entry name" value="3-OXOACYL-[ACYL-CARRIER-PROTEIN] SYNTHASE 3"/>
    <property type="match status" value="1"/>
</dbReference>
<protein>
    <submittedName>
        <fullName evidence="4">3-oxoacyl-ACP synthase</fullName>
    </submittedName>
</protein>
<keyword evidence="5" id="KW-1185">Reference proteome</keyword>